<accession>A0A844TIA6</accession>
<dbReference type="EMBL" id="WQNE01000015">
    <property type="protein sequence ID" value="MVT75102.1"/>
    <property type="molecule type" value="Genomic_DNA"/>
</dbReference>
<name>A0A844TIA6_9BRAD</name>
<proteinExistence type="predicted"/>
<evidence type="ECO:0000259" key="3">
    <source>
        <dbReference type="PROSITE" id="PS50110"/>
    </source>
</evidence>
<dbReference type="PROSITE" id="PS50110">
    <property type="entry name" value="RESPONSE_REGULATORY"/>
    <property type="match status" value="1"/>
</dbReference>
<dbReference type="InterPro" id="IPR050595">
    <property type="entry name" value="Bact_response_regulator"/>
</dbReference>
<gene>
    <name evidence="4" type="ORF">GPL20_19040</name>
</gene>
<dbReference type="Pfam" id="PF00072">
    <property type="entry name" value="Response_reg"/>
    <property type="match status" value="1"/>
</dbReference>
<dbReference type="PANTHER" id="PTHR44591:SF21">
    <property type="entry name" value="TWO-COMPONENT RESPONSE REGULATOR"/>
    <property type="match status" value="1"/>
</dbReference>
<keyword evidence="1 2" id="KW-0597">Phosphoprotein</keyword>
<sequence>MPSWVSAVLQGTQHLPIPASVVAISFVSRRSTVLPARELVFVVDDDPSMRTSMSRLLREHGFLTALFESSSALLTCGNFDNVLCFVIDINLNGTSGIDLRQELAGAGVTAPVIYITGNDSAASRAAAIASGCIAYLTKPFTARSLIDSVERAGVM</sequence>
<organism evidence="4 5">
    <name type="scientific">Bradyrhizobium cajani</name>
    <dbReference type="NCBI Taxonomy" id="1928661"/>
    <lineage>
        <taxon>Bacteria</taxon>
        <taxon>Pseudomonadati</taxon>
        <taxon>Pseudomonadota</taxon>
        <taxon>Alphaproteobacteria</taxon>
        <taxon>Hyphomicrobiales</taxon>
        <taxon>Nitrobacteraceae</taxon>
        <taxon>Bradyrhizobium</taxon>
    </lineage>
</organism>
<dbReference type="OrthoDB" id="9782655at2"/>
<dbReference type="InterPro" id="IPR001789">
    <property type="entry name" value="Sig_transdc_resp-reg_receiver"/>
</dbReference>
<dbReference type="GO" id="GO:0000160">
    <property type="term" value="P:phosphorelay signal transduction system"/>
    <property type="evidence" value="ECO:0007669"/>
    <property type="project" value="InterPro"/>
</dbReference>
<dbReference type="Proteomes" id="UP000449969">
    <property type="component" value="Unassembled WGS sequence"/>
</dbReference>
<dbReference type="SMART" id="SM00448">
    <property type="entry name" value="REC"/>
    <property type="match status" value="1"/>
</dbReference>
<evidence type="ECO:0000313" key="5">
    <source>
        <dbReference type="Proteomes" id="UP000449969"/>
    </source>
</evidence>
<dbReference type="Gene3D" id="3.40.50.2300">
    <property type="match status" value="1"/>
</dbReference>
<feature type="modified residue" description="4-aspartylphosphate" evidence="2">
    <location>
        <position position="88"/>
    </location>
</feature>
<protein>
    <submittedName>
        <fullName evidence="4">Response regulator</fullName>
    </submittedName>
</protein>
<dbReference type="PANTHER" id="PTHR44591">
    <property type="entry name" value="STRESS RESPONSE REGULATOR PROTEIN 1"/>
    <property type="match status" value="1"/>
</dbReference>
<keyword evidence="5" id="KW-1185">Reference proteome</keyword>
<evidence type="ECO:0000313" key="4">
    <source>
        <dbReference type="EMBL" id="MVT75102.1"/>
    </source>
</evidence>
<dbReference type="AlphaFoldDB" id="A0A844TIA6"/>
<dbReference type="SUPFAM" id="SSF52172">
    <property type="entry name" value="CheY-like"/>
    <property type="match status" value="1"/>
</dbReference>
<dbReference type="InterPro" id="IPR011006">
    <property type="entry name" value="CheY-like_superfamily"/>
</dbReference>
<comment type="caution">
    <text evidence="4">The sequence shown here is derived from an EMBL/GenBank/DDBJ whole genome shotgun (WGS) entry which is preliminary data.</text>
</comment>
<evidence type="ECO:0000256" key="1">
    <source>
        <dbReference type="ARBA" id="ARBA00022553"/>
    </source>
</evidence>
<feature type="domain" description="Response regulatory" evidence="3">
    <location>
        <begin position="39"/>
        <end position="153"/>
    </location>
</feature>
<reference evidence="4 5" key="1">
    <citation type="submission" date="2019-12" db="EMBL/GenBank/DDBJ databases">
        <title>Draft genome sequences Bradyrhizobium cajani AMBPC1010, Bradyrhizobium pachyrhizi AMBPC1040 and Bradyrhizobium yuanmingense ALSPC3051, three plant growth promoting strains isolated from nodules of Cajanus cajan L. in Dominican Republic.</title>
        <authorList>
            <person name="Flores-Felix J.D."/>
            <person name="Araujo J."/>
            <person name="Diaz-Alcantara C."/>
            <person name="Gonzalez-Andres F."/>
            <person name="Velazquez E."/>
        </authorList>
    </citation>
    <scope>NUCLEOTIDE SEQUENCE [LARGE SCALE GENOMIC DNA]</scope>
    <source>
        <strain evidence="4 5">1010</strain>
    </source>
</reference>
<evidence type="ECO:0000256" key="2">
    <source>
        <dbReference type="PROSITE-ProRule" id="PRU00169"/>
    </source>
</evidence>